<evidence type="ECO:0000313" key="3">
    <source>
        <dbReference type="EMBL" id="MQU31988.1"/>
    </source>
</evidence>
<evidence type="ECO:0000313" key="2">
    <source>
        <dbReference type="EMBL" id="MQT89672.1"/>
    </source>
</evidence>
<dbReference type="Proteomes" id="UP000447574">
    <property type="component" value="Unassembled WGS sequence"/>
</dbReference>
<protein>
    <submittedName>
        <fullName evidence="2">Uncharacterized protein</fullName>
    </submittedName>
</protein>
<evidence type="ECO:0000313" key="5">
    <source>
        <dbReference type="Proteomes" id="UP000470186"/>
    </source>
</evidence>
<keyword evidence="5" id="KW-1185">Reference proteome</keyword>
<name>A0A7X1XDT8_9PSED</name>
<accession>A0A7X1XDT8</accession>
<dbReference type="Proteomes" id="UP000470186">
    <property type="component" value="Unassembled WGS sequence"/>
</dbReference>
<proteinExistence type="predicted"/>
<organism evidence="2 6">
    <name type="scientific">Pseudomonas helleri</name>
    <dbReference type="NCBI Taxonomy" id="1608996"/>
    <lineage>
        <taxon>Bacteria</taxon>
        <taxon>Pseudomonadati</taxon>
        <taxon>Pseudomonadota</taxon>
        <taxon>Gammaproteobacteria</taxon>
        <taxon>Pseudomonadales</taxon>
        <taxon>Pseudomonadaceae</taxon>
        <taxon>Pseudomonas</taxon>
    </lineage>
</organism>
<comment type="caution">
    <text evidence="2">The sequence shown here is derived from an EMBL/GenBank/DDBJ whole genome shotgun (WGS) entry which is preliminary data.</text>
</comment>
<dbReference type="EMBL" id="WIWI01000025">
    <property type="protein sequence ID" value="MQT89672.1"/>
    <property type="molecule type" value="Genomic_DNA"/>
</dbReference>
<dbReference type="EMBL" id="WIVX01000045">
    <property type="protein sequence ID" value="MQU31988.1"/>
    <property type="molecule type" value="Genomic_DNA"/>
</dbReference>
<dbReference type="AlphaFoldDB" id="A0A7X1XDT8"/>
<gene>
    <name evidence="3" type="ORF">GHO30_11385</name>
    <name evidence="1" type="ORF">GHO37_02860</name>
    <name evidence="2" type="ORF">GHO39_11070</name>
</gene>
<dbReference type="RefSeq" id="WP_153328326.1">
    <property type="nucleotide sequence ID" value="NZ_JBQEGR010000003.1"/>
</dbReference>
<reference evidence="4 5" key="1">
    <citation type="submission" date="2019-10" db="EMBL/GenBank/DDBJ databases">
        <title>Evaluation of single-gene subtyping targets for Pseudomonas.</title>
        <authorList>
            <person name="Reichler S.J."/>
            <person name="Orsi R.H."/>
            <person name="Wiedmann M."/>
            <person name="Martin N.H."/>
            <person name="Murphy S.I."/>
        </authorList>
    </citation>
    <scope>NUCLEOTIDE SEQUENCE [LARGE SCALE GENOMIC DNA]</scope>
    <source>
        <strain evidence="3 5">FSL R10-2107</strain>
        <strain evidence="1 4">FSL R10-2932</strain>
        <strain evidence="2 6">FSL R10-3254</strain>
    </source>
</reference>
<evidence type="ECO:0000313" key="4">
    <source>
        <dbReference type="Proteomes" id="UP000447574"/>
    </source>
</evidence>
<dbReference type="Proteomes" id="UP000489190">
    <property type="component" value="Unassembled WGS sequence"/>
</dbReference>
<dbReference type="EMBL" id="WIWF01000007">
    <property type="protein sequence ID" value="MQT73253.1"/>
    <property type="molecule type" value="Genomic_DNA"/>
</dbReference>
<evidence type="ECO:0000313" key="1">
    <source>
        <dbReference type="EMBL" id="MQT73253.1"/>
    </source>
</evidence>
<evidence type="ECO:0000313" key="6">
    <source>
        <dbReference type="Proteomes" id="UP000489190"/>
    </source>
</evidence>
<sequence length="71" mass="8194">MKIKRSARVVWLKTLRRMSLARRSARYVRSATGYFLSGDLSWCAYKHALKYRPIAVACSWGALIVDPDFEV</sequence>